<keyword evidence="15" id="KW-1185">Reference proteome</keyword>
<evidence type="ECO:0000259" key="13">
    <source>
        <dbReference type="Pfam" id="PF13868"/>
    </source>
</evidence>
<dbReference type="InterPro" id="IPR011013">
    <property type="entry name" value="Gal_mutarotase_sf_dom"/>
</dbReference>
<dbReference type="GO" id="GO:0047938">
    <property type="term" value="F:glucose-6-phosphate 1-epimerase activity"/>
    <property type="evidence" value="ECO:0007669"/>
    <property type="project" value="UniProtKB-EC"/>
</dbReference>
<feature type="compositionally biased region" description="Polar residues" evidence="12">
    <location>
        <begin position="308"/>
        <end position="318"/>
    </location>
</feature>
<dbReference type="Pfam" id="PF01263">
    <property type="entry name" value="Aldose_epim"/>
    <property type="match status" value="1"/>
</dbReference>
<dbReference type="GO" id="GO:0005975">
    <property type="term" value="P:carbohydrate metabolic process"/>
    <property type="evidence" value="ECO:0007669"/>
    <property type="project" value="InterPro"/>
</dbReference>
<organism evidence="14 15">
    <name type="scientific">Phytophthora fragariaefolia</name>
    <dbReference type="NCBI Taxonomy" id="1490495"/>
    <lineage>
        <taxon>Eukaryota</taxon>
        <taxon>Sar</taxon>
        <taxon>Stramenopiles</taxon>
        <taxon>Oomycota</taxon>
        <taxon>Peronosporomycetes</taxon>
        <taxon>Peronosporales</taxon>
        <taxon>Peronosporaceae</taxon>
        <taxon>Phytophthora</taxon>
    </lineage>
</organism>
<dbReference type="PANTHER" id="PTHR15504:SF0">
    <property type="entry name" value="CILIA- AND FLAGELLA-ASSOCIATED PROTEIN 45"/>
    <property type="match status" value="1"/>
</dbReference>
<dbReference type="InterPro" id="IPR025532">
    <property type="entry name" value="G6P_1-epimerase"/>
</dbReference>
<evidence type="ECO:0000256" key="12">
    <source>
        <dbReference type="SAM" id="MobiDB-lite"/>
    </source>
</evidence>
<comment type="caution">
    <text evidence="14">The sequence shown here is derived from an EMBL/GenBank/DDBJ whole genome shotgun (WGS) entry which is preliminary data.</text>
</comment>
<comment type="similarity">
    <text evidence="9">Belongs to the CFAP45 family.</text>
</comment>
<evidence type="ECO:0000256" key="9">
    <source>
        <dbReference type="ARBA" id="ARBA00034116"/>
    </source>
</evidence>
<evidence type="ECO:0000256" key="3">
    <source>
        <dbReference type="ARBA" id="ARBA00005866"/>
    </source>
</evidence>
<evidence type="ECO:0000256" key="11">
    <source>
        <dbReference type="SAM" id="Coils"/>
    </source>
</evidence>
<proteinExistence type="inferred from homology"/>
<dbReference type="Gene3D" id="2.70.98.10">
    <property type="match status" value="1"/>
</dbReference>
<dbReference type="InterPro" id="IPR043597">
    <property type="entry name" value="TPH_dom"/>
</dbReference>
<dbReference type="AlphaFoldDB" id="A0A9W6YQ06"/>
<evidence type="ECO:0000256" key="2">
    <source>
        <dbReference type="ARBA" id="ARBA00004230"/>
    </source>
</evidence>
<comment type="similarity">
    <text evidence="3">Belongs to the glucose-6-phosphate 1-epimerase family.</text>
</comment>
<evidence type="ECO:0000256" key="1">
    <source>
        <dbReference type="ARBA" id="ARBA00001096"/>
    </source>
</evidence>
<feature type="region of interest" description="Disordered" evidence="12">
    <location>
        <begin position="306"/>
        <end position="336"/>
    </location>
</feature>
<evidence type="ECO:0000313" key="15">
    <source>
        <dbReference type="Proteomes" id="UP001165121"/>
    </source>
</evidence>
<dbReference type="CDD" id="cd09020">
    <property type="entry name" value="D-hex-6-P-epi_like"/>
    <property type="match status" value="1"/>
</dbReference>
<keyword evidence="5" id="KW-0282">Flagellum</keyword>
<dbReference type="PANTHER" id="PTHR15504">
    <property type="entry name" value="NASOPHARYNGEAL EPITHELIUM SPECIFIC PROTEIN 1"/>
    <property type="match status" value="1"/>
</dbReference>
<dbReference type="InterPro" id="IPR008183">
    <property type="entry name" value="Aldose_1/G6P_1-epimerase"/>
</dbReference>
<accession>A0A9W6YQ06</accession>
<comment type="subcellular location">
    <subcellularLocation>
        <location evidence="2">Cell projection</location>
        <location evidence="2">Cilium</location>
        <location evidence="2">Flagellum</location>
    </subcellularLocation>
</comment>
<protein>
    <recommendedName>
        <fullName evidence="10">Cilia- and flagella-associated protein 45</fullName>
        <ecNumber evidence="4">5.1.3.15</ecNumber>
    </recommendedName>
</protein>
<evidence type="ECO:0000256" key="4">
    <source>
        <dbReference type="ARBA" id="ARBA00012083"/>
    </source>
</evidence>
<feature type="coiled-coil region" evidence="11">
    <location>
        <begin position="500"/>
        <end position="648"/>
    </location>
</feature>
<sequence>MSAKKSVIELRHPSGSRAEVQLYGATVTSFHAAQEPARNVLFLSRQALLDGSKPIRGGIPLVFPVFGAAEGFPNHGFARVKAWRLSQLDQTVGDDQSPTVATFALDATDEMRAMYPHDVALVYEVKLFANALATALHVHNKSDHEVAFQALLHTYLAADDVRAGGVVVEGLKGLTYHDKVAAAQKSETRDALDFAQETDSVYANAPSPVVVRMKRADGKEQVVTVEKEAFIKSGASQTPQDSDVVVWNPWIDKAKGMSDFADDEYPTMLCVEPGRVSELQKLPAGQTFTLQQAIKLSALARDDRDIVGTQSSASSNQEPEGKSSFGSHFGRRAGKRAVTKPQLVVVPEDELNRIRGETKILTPADIEALEAKREADQEHQRLTSKARKEYMLKLSEEAAQRAPTSEIEQIFSAEKHEILRRARVLKDQMHDSVKLMKTLGTRAQAFTIRDQQLKVKKELEEEHHVYDEKMNTLMEIERLESLKRQEHRDEIKKQKRYADRKVLEEQIEERRRQRQKESEIIAQEAQEMLSKIQRQQEEAAEKEKAKALRAQHSMEEIRKFNEDTLQRKLDVQRKIKEEEDQVLAYQQKKAEELKRREKEEADRRHEAELRCAKLRSMQEKMANEKAELDELRAKRAAEARERQAREADLAFARKQKEEMDELRRARNAQALHRERARVKEATLQRREYESIMVQVESDKSRVKAEAEKRKLASMKHRHVLQSQIEEKERLKKEAFIKKQEEGQALKEEFARELSKLEQIRMEEVGDLVEAGVNPLYLSEMKALVIEKQIR</sequence>
<feature type="domain" description="Trichohyalin-plectin-homology" evidence="13">
    <location>
        <begin position="428"/>
        <end position="770"/>
    </location>
</feature>
<keyword evidence="6 11" id="KW-0175">Coiled coil</keyword>
<evidence type="ECO:0000256" key="10">
    <source>
        <dbReference type="ARBA" id="ARBA00034142"/>
    </source>
</evidence>
<evidence type="ECO:0000256" key="6">
    <source>
        <dbReference type="ARBA" id="ARBA00023054"/>
    </source>
</evidence>
<gene>
    <name evidence="14" type="ORF">Pfra01_003040100</name>
</gene>
<dbReference type="InterPro" id="IPR033253">
    <property type="entry name" value="CFAP45"/>
</dbReference>
<evidence type="ECO:0000313" key="14">
    <source>
        <dbReference type="EMBL" id="GMG17845.1"/>
    </source>
</evidence>
<dbReference type="Proteomes" id="UP001165121">
    <property type="component" value="Unassembled WGS sequence"/>
</dbReference>
<name>A0A9W6YQ06_9STRA</name>
<reference evidence="14" key="1">
    <citation type="submission" date="2023-04" db="EMBL/GenBank/DDBJ databases">
        <title>Phytophthora fragariaefolia NBRC 109709.</title>
        <authorList>
            <person name="Ichikawa N."/>
            <person name="Sato H."/>
            <person name="Tonouchi N."/>
        </authorList>
    </citation>
    <scope>NUCLEOTIDE SEQUENCE</scope>
    <source>
        <strain evidence="14">NBRC 109709</strain>
    </source>
</reference>
<dbReference type="Pfam" id="PF13868">
    <property type="entry name" value="TPH"/>
    <property type="match status" value="1"/>
</dbReference>
<dbReference type="SUPFAM" id="SSF74650">
    <property type="entry name" value="Galactose mutarotase-like"/>
    <property type="match status" value="1"/>
</dbReference>
<dbReference type="InterPro" id="IPR014718">
    <property type="entry name" value="GH-type_carb-bd"/>
</dbReference>
<evidence type="ECO:0000256" key="7">
    <source>
        <dbReference type="ARBA" id="ARBA00023069"/>
    </source>
</evidence>
<dbReference type="OrthoDB" id="1659429at2759"/>
<dbReference type="EC" id="5.1.3.15" evidence="4"/>
<dbReference type="EMBL" id="BSXT01019122">
    <property type="protein sequence ID" value="GMG17845.1"/>
    <property type="molecule type" value="Genomic_DNA"/>
</dbReference>
<comment type="catalytic activity">
    <reaction evidence="1">
        <text>alpha-D-glucose 6-phosphate = beta-D-glucose 6-phosphate</text>
        <dbReference type="Rhea" id="RHEA:16249"/>
        <dbReference type="ChEBI" id="CHEBI:58225"/>
        <dbReference type="ChEBI" id="CHEBI:58247"/>
        <dbReference type="EC" id="5.1.3.15"/>
    </reaction>
</comment>
<keyword evidence="8" id="KW-0966">Cell projection</keyword>
<dbReference type="GO" id="GO:0030246">
    <property type="term" value="F:carbohydrate binding"/>
    <property type="evidence" value="ECO:0007669"/>
    <property type="project" value="InterPro"/>
</dbReference>
<evidence type="ECO:0000256" key="8">
    <source>
        <dbReference type="ARBA" id="ARBA00023273"/>
    </source>
</evidence>
<evidence type="ECO:0000256" key="5">
    <source>
        <dbReference type="ARBA" id="ARBA00022846"/>
    </source>
</evidence>
<dbReference type="GO" id="GO:0031514">
    <property type="term" value="C:motile cilium"/>
    <property type="evidence" value="ECO:0007669"/>
    <property type="project" value="UniProtKB-SubCell"/>
</dbReference>
<keyword evidence="7" id="KW-0969">Cilium</keyword>